<dbReference type="InterPro" id="IPR050072">
    <property type="entry name" value="Peptidase_M20A"/>
</dbReference>
<accession>A0A2P8E5N1</accession>
<organism evidence="8 9">
    <name type="scientific">Haloactinopolyspora alba</name>
    <dbReference type="NCBI Taxonomy" id="648780"/>
    <lineage>
        <taxon>Bacteria</taxon>
        <taxon>Bacillati</taxon>
        <taxon>Actinomycetota</taxon>
        <taxon>Actinomycetes</taxon>
        <taxon>Jiangellales</taxon>
        <taxon>Jiangellaceae</taxon>
        <taxon>Haloactinopolyspora</taxon>
    </lineage>
</organism>
<dbReference type="RefSeq" id="WP_106536969.1">
    <property type="nucleotide sequence ID" value="NZ_PYGE01000005.1"/>
</dbReference>
<name>A0A2P8E5N1_9ACTN</name>
<gene>
    <name evidence="8" type="ORF">CLV30_105251</name>
</gene>
<dbReference type="EMBL" id="PYGE01000005">
    <property type="protein sequence ID" value="PSL04784.1"/>
    <property type="molecule type" value="Genomic_DNA"/>
</dbReference>
<dbReference type="InterPro" id="IPR001261">
    <property type="entry name" value="ArgE/DapE_CS"/>
</dbReference>
<dbReference type="Proteomes" id="UP000243528">
    <property type="component" value="Unassembled WGS sequence"/>
</dbReference>
<dbReference type="GO" id="GO:0046872">
    <property type="term" value="F:metal ion binding"/>
    <property type="evidence" value="ECO:0007669"/>
    <property type="project" value="UniProtKB-KW"/>
</dbReference>
<dbReference type="Gene3D" id="3.40.630.10">
    <property type="entry name" value="Zn peptidases"/>
    <property type="match status" value="1"/>
</dbReference>
<evidence type="ECO:0000256" key="1">
    <source>
        <dbReference type="ARBA" id="ARBA00001947"/>
    </source>
</evidence>
<dbReference type="InterPro" id="IPR036264">
    <property type="entry name" value="Bact_exopeptidase_dim_dom"/>
</dbReference>
<feature type="domain" description="Peptidase M20 dimerisation" evidence="7">
    <location>
        <begin position="179"/>
        <end position="268"/>
    </location>
</feature>
<sequence length="376" mass="39016">MDVHGPDTAAMTERLEQYVRHETPTGDAARLDALADLLLDRHHALGADVRRVDSETGDHLVMEHPGAGDKADDAPVLFVGHHDTVWPAGHLEDAMPWRIDDGVAHGPGVFDMKSGLVVMETALETVRARGVAHRPVRVVIVADEEVGSPSSTELVASCADGAAVALGFESPHPDGALKVGRRGSSRVRVSVRGRASHAALDPGAGVSAVDELVDQLVRVRALVADAPGEVLCNVGTLVGGGKTNVVPAEAGAEIGLRFLDAETERVVLDGLTGLHPVRSGADVITDVLTRRPTWTSGAGEQRLMDVVRAAAASVRQEVTRRPAAGAADTNTTGALGLPTVDGLGPRGAGAHAAHEQAVLASLPERAELVAALLTDL</sequence>
<dbReference type="Pfam" id="PF07687">
    <property type="entry name" value="M20_dimer"/>
    <property type="match status" value="1"/>
</dbReference>
<evidence type="ECO:0000313" key="9">
    <source>
        <dbReference type="Proteomes" id="UP000243528"/>
    </source>
</evidence>
<dbReference type="PANTHER" id="PTHR43808">
    <property type="entry name" value="ACETYLORNITHINE DEACETYLASE"/>
    <property type="match status" value="1"/>
</dbReference>
<dbReference type="SUPFAM" id="SSF53187">
    <property type="entry name" value="Zn-dependent exopeptidases"/>
    <property type="match status" value="1"/>
</dbReference>
<evidence type="ECO:0000256" key="5">
    <source>
        <dbReference type="PIRSR" id="PIRSR037238-1"/>
    </source>
</evidence>
<evidence type="ECO:0000256" key="4">
    <source>
        <dbReference type="ARBA" id="ARBA00022833"/>
    </source>
</evidence>
<feature type="region of interest" description="Disordered" evidence="6">
    <location>
        <begin position="319"/>
        <end position="340"/>
    </location>
</feature>
<dbReference type="PIRSF" id="PIRSF037238">
    <property type="entry name" value="Carboxypeptidase_G2"/>
    <property type="match status" value="1"/>
</dbReference>
<dbReference type="GO" id="GO:0004180">
    <property type="term" value="F:carboxypeptidase activity"/>
    <property type="evidence" value="ECO:0007669"/>
    <property type="project" value="UniProtKB-KW"/>
</dbReference>
<dbReference type="InterPro" id="IPR002933">
    <property type="entry name" value="Peptidase_M20"/>
</dbReference>
<evidence type="ECO:0000256" key="6">
    <source>
        <dbReference type="SAM" id="MobiDB-lite"/>
    </source>
</evidence>
<dbReference type="PANTHER" id="PTHR43808:SF9">
    <property type="entry name" value="BLL0789 PROTEIN"/>
    <property type="match status" value="1"/>
</dbReference>
<dbReference type="OrthoDB" id="9783294at2"/>
<dbReference type="AlphaFoldDB" id="A0A2P8E5N1"/>
<dbReference type="Pfam" id="PF01546">
    <property type="entry name" value="Peptidase_M20"/>
    <property type="match status" value="1"/>
</dbReference>
<dbReference type="InterPro" id="IPR017150">
    <property type="entry name" value="Pept_M20_glutamate_carboxypep"/>
</dbReference>
<feature type="active site" description="Proton acceptor" evidence="5">
    <location>
        <position position="144"/>
    </location>
</feature>
<comment type="cofactor">
    <cofactor evidence="1">
        <name>Zn(2+)</name>
        <dbReference type="ChEBI" id="CHEBI:29105"/>
    </cofactor>
</comment>
<dbReference type="PROSITE" id="PS00758">
    <property type="entry name" value="ARGE_DAPE_CPG2_1"/>
    <property type="match status" value="1"/>
</dbReference>
<feature type="active site" evidence="5">
    <location>
        <position position="83"/>
    </location>
</feature>
<evidence type="ECO:0000313" key="8">
    <source>
        <dbReference type="EMBL" id="PSL04784.1"/>
    </source>
</evidence>
<dbReference type="InterPro" id="IPR011650">
    <property type="entry name" value="Peptidase_M20_dimer"/>
</dbReference>
<keyword evidence="8" id="KW-0645">Protease</keyword>
<keyword evidence="3" id="KW-0378">Hydrolase</keyword>
<dbReference type="Gene3D" id="3.30.70.360">
    <property type="match status" value="1"/>
</dbReference>
<evidence type="ECO:0000256" key="3">
    <source>
        <dbReference type="ARBA" id="ARBA00022801"/>
    </source>
</evidence>
<feature type="compositionally biased region" description="Low complexity" evidence="6">
    <location>
        <begin position="323"/>
        <end position="336"/>
    </location>
</feature>
<protein>
    <submittedName>
        <fullName evidence="8">Glutamate carboxypeptidase</fullName>
    </submittedName>
</protein>
<comment type="caution">
    <text evidence="8">The sequence shown here is derived from an EMBL/GenBank/DDBJ whole genome shotgun (WGS) entry which is preliminary data.</text>
</comment>
<keyword evidence="2" id="KW-0479">Metal-binding</keyword>
<evidence type="ECO:0000256" key="2">
    <source>
        <dbReference type="ARBA" id="ARBA00022723"/>
    </source>
</evidence>
<keyword evidence="8" id="KW-0121">Carboxypeptidase</keyword>
<evidence type="ECO:0000259" key="7">
    <source>
        <dbReference type="Pfam" id="PF07687"/>
    </source>
</evidence>
<reference evidence="8 9" key="1">
    <citation type="submission" date="2018-03" db="EMBL/GenBank/DDBJ databases">
        <title>Genomic Encyclopedia of Archaeal and Bacterial Type Strains, Phase II (KMG-II): from individual species to whole genera.</title>
        <authorList>
            <person name="Goeker M."/>
        </authorList>
    </citation>
    <scope>NUCLEOTIDE SEQUENCE [LARGE SCALE GENOMIC DNA]</scope>
    <source>
        <strain evidence="8 9">DSM 45211</strain>
    </source>
</reference>
<proteinExistence type="predicted"/>
<keyword evidence="9" id="KW-1185">Reference proteome</keyword>
<dbReference type="SUPFAM" id="SSF55031">
    <property type="entry name" value="Bacterial exopeptidase dimerisation domain"/>
    <property type="match status" value="1"/>
</dbReference>
<keyword evidence="4" id="KW-0862">Zinc</keyword>